<dbReference type="RefSeq" id="XP_045285131.1">
    <property type="nucleotide sequence ID" value="XM_045434340.1"/>
</dbReference>
<feature type="region of interest" description="Disordered" evidence="1">
    <location>
        <begin position="1"/>
        <end position="24"/>
    </location>
</feature>
<reference evidence="2" key="1">
    <citation type="submission" date="2009-02" db="EMBL/GenBank/DDBJ databases">
        <title>The Genome Sequence of Ajellomyces capsulatus strain G186AR.</title>
        <authorList>
            <consortium name="The Broad Institute Genome Sequencing Platform"/>
            <person name="Champion M."/>
            <person name="Cuomo C."/>
            <person name="Ma L.-J."/>
            <person name="Henn M.R."/>
            <person name="Sil A."/>
            <person name="Goldman B."/>
            <person name="Young S.K."/>
            <person name="Kodira C.D."/>
            <person name="Zeng Q."/>
            <person name="Koehrsen M."/>
            <person name="Alvarado L."/>
            <person name="Berlin A."/>
            <person name="Borenstein D."/>
            <person name="Chen Z."/>
            <person name="Engels R."/>
            <person name="Freedman E."/>
            <person name="Gellesch M."/>
            <person name="Goldberg J."/>
            <person name="Griggs A."/>
            <person name="Gujja S."/>
            <person name="Heiman D."/>
            <person name="Hepburn T."/>
            <person name="Howarth C."/>
            <person name="Jen D."/>
            <person name="Larson L."/>
            <person name="Lewis B."/>
            <person name="Mehta T."/>
            <person name="Park D."/>
            <person name="Pearson M."/>
            <person name="Roberts A."/>
            <person name="Saif S."/>
            <person name="Shea T."/>
            <person name="Shenoy N."/>
            <person name="Sisk P."/>
            <person name="Stolte C."/>
            <person name="Sykes S."/>
            <person name="Walk T."/>
            <person name="White J."/>
            <person name="Yandava C."/>
            <person name="Klein B."/>
            <person name="McEwen J.G."/>
            <person name="Puccia R."/>
            <person name="Goldman G.H."/>
            <person name="Felipe M.S."/>
            <person name="Nino-Vega G."/>
            <person name="San-Blas G."/>
            <person name="Taylor J."/>
            <person name="Mendoza L."/>
            <person name="Galagan J."/>
            <person name="Nusbaum C."/>
            <person name="Birren B."/>
        </authorList>
    </citation>
    <scope>NUCLEOTIDE SEQUENCE</scope>
    <source>
        <strain evidence="2">G186AR</strain>
    </source>
</reference>
<dbReference type="GeneID" id="69040307"/>
<name>C0NVW1_AJECG</name>
<proteinExistence type="predicted"/>
<dbReference type="EMBL" id="GG663373">
    <property type="protein sequence ID" value="EEH04650.1"/>
    <property type="molecule type" value="Genomic_DNA"/>
</dbReference>
<feature type="compositionally biased region" description="Basic and acidic residues" evidence="1">
    <location>
        <begin position="342"/>
        <end position="360"/>
    </location>
</feature>
<accession>C0NVW1</accession>
<evidence type="ECO:0000256" key="1">
    <source>
        <dbReference type="SAM" id="MobiDB-lite"/>
    </source>
</evidence>
<dbReference type="VEuPathDB" id="FungiDB:I7I50_09667"/>
<organism evidence="2 3">
    <name type="scientific">Ajellomyces capsulatus (strain G186AR / H82 / ATCC MYA-2454 / RMSCC 2432)</name>
    <name type="common">Darling's disease fungus</name>
    <name type="synonym">Histoplasma capsulatum</name>
    <dbReference type="NCBI Taxonomy" id="447093"/>
    <lineage>
        <taxon>Eukaryota</taxon>
        <taxon>Fungi</taxon>
        <taxon>Dikarya</taxon>
        <taxon>Ascomycota</taxon>
        <taxon>Pezizomycotina</taxon>
        <taxon>Eurotiomycetes</taxon>
        <taxon>Eurotiomycetidae</taxon>
        <taxon>Onygenales</taxon>
        <taxon>Ajellomycetaceae</taxon>
        <taxon>Histoplasma</taxon>
    </lineage>
</organism>
<gene>
    <name evidence="2" type="ORF">HCBG_07291</name>
</gene>
<dbReference type="HOGENOM" id="CLU_719552_0_0_1"/>
<dbReference type="Proteomes" id="UP000001631">
    <property type="component" value="Unassembled WGS sequence"/>
</dbReference>
<evidence type="ECO:0000313" key="2">
    <source>
        <dbReference type="EMBL" id="EEH04650.1"/>
    </source>
</evidence>
<feature type="region of interest" description="Disordered" evidence="1">
    <location>
        <begin position="334"/>
        <end position="360"/>
    </location>
</feature>
<protein>
    <submittedName>
        <fullName evidence="2">Uncharacterized protein</fullName>
    </submittedName>
</protein>
<evidence type="ECO:0000313" key="3">
    <source>
        <dbReference type="Proteomes" id="UP000001631"/>
    </source>
</evidence>
<dbReference type="AlphaFoldDB" id="C0NVW1"/>
<keyword evidence="3" id="KW-1185">Reference proteome</keyword>
<dbReference type="InParanoid" id="C0NVW1"/>
<sequence length="384" mass="44208">MSSSKKPKLAPDNDTGSSSEAIETDMKEIGPWVTTIISESTENFQKNNIGKRFINGVSDADIGKIKEFFVAINTKIEEKNRNEDYKGADLEVGKLKITDYVQPLQEWATIVAAADATDVVTARQLFHEIQKKLTTQNEINGFPKDWILDLTCIADINWKNANADALGYDLQSLKLKSRPAYHENEKIKVLFWWNLGKRKECFVQYGPDECCIYRIEAEDYHSFDETKVRQIATKDRRSLNKNPKYTEKDIKKILGVAWRSPDEHQPDQLQYIRPPESKYTTKDVSFPRTEVYILFNDGELLLEARGGFQRLTGRRILADRMIYTVAEDMETRFKNSTGGEDADSHIKKEHNATTRSKETWENELKKEVERLQKAIELLQKPATS</sequence>